<feature type="non-terminal residue" evidence="2">
    <location>
        <position position="73"/>
    </location>
</feature>
<dbReference type="EMBL" id="EU257859">
    <property type="protein sequence ID" value="ABX58142.1"/>
    <property type="molecule type" value="Genomic_DNA"/>
</dbReference>
<evidence type="ECO:0000256" key="1">
    <source>
        <dbReference type="SAM" id="MobiDB-lite"/>
    </source>
</evidence>
<dbReference type="InterPro" id="IPR030513">
    <property type="entry name" value="Dehydrin_CS"/>
</dbReference>
<feature type="region of interest" description="Disordered" evidence="1">
    <location>
        <begin position="1"/>
        <end position="73"/>
    </location>
</feature>
<feature type="compositionally biased region" description="Basic and acidic residues" evidence="1">
    <location>
        <begin position="52"/>
        <end position="73"/>
    </location>
</feature>
<dbReference type="PROSITE" id="PS00823">
    <property type="entry name" value="DEHYDRIN_2"/>
    <property type="match status" value="1"/>
</dbReference>
<sequence>GMGGGQFQPVREEHKTGGVLHRSGSSSSSSSPRTTAWAGGGRRASRRRSRRKCPEGTGEKKGIMDKIKEKLPG</sequence>
<gene>
    <name evidence="2" type="primary">DHN1</name>
</gene>
<reference evidence="2" key="1">
    <citation type="submission" date="2007-10" db="EMBL/GenBank/DDBJ databases">
        <title>Expression patterns of dehydrins in Paspalum dilatatum.</title>
        <authorList>
            <person name="Speranza P.R."/>
            <person name="Bonnecarrere V."/>
        </authorList>
    </citation>
    <scope>NUCLEOTIDE SEQUENCE</scope>
</reference>
<dbReference type="AlphaFoldDB" id="A9QT27"/>
<organism evidence="2">
    <name type="scientific">Paspalum quadrifarium</name>
    <dbReference type="NCBI Taxonomy" id="173848"/>
    <lineage>
        <taxon>Eukaryota</taxon>
        <taxon>Viridiplantae</taxon>
        <taxon>Streptophyta</taxon>
        <taxon>Embryophyta</taxon>
        <taxon>Tracheophyta</taxon>
        <taxon>Spermatophyta</taxon>
        <taxon>Magnoliopsida</taxon>
        <taxon>Liliopsida</taxon>
        <taxon>Poales</taxon>
        <taxon>Poaceae</taxon>
        <taxon>PACMAD clade</taxon>
        <taxon>Panicoideae</taxon>
        <taxon>Andropogonodae</taxon>
        <taxon>Paspaleae</taxon>
        <taxon>Paspalinae</taxon>
        <taxon>Paspalum</taxon>
    </lineage>
</organism>
<accession>A9QT27</accession>
<feature type="non-terminal residue" evidence="2">
    <location>
        <position position="1"/>
    </location>
</feature>
<proteinExistence type="predicted"/>
<evidence type="ECO:0000313" key="2">
    <source>
        <dbReference type="EMBL" id="ABX58142.1"/>
    </source>
</evidence>
<name>A9QT27_9POAL</name>
<protein>
    <submittedName>
        <fullName evidence="2">Dehydrin</fullName>
    </submittedName>
</protein>